<proteinExistence type="predicted"/>
<gene>
    <name evidence="2" type="primary">Aste57867_12788</name>
    <name evidence="1" type="ORF">As57867_012740</name>
    <name evidence="2" type="ORF">ASTE57867_12788</name>
</gene>
<dbReference type="EMBL" id="CAADRA010005416">
    <property type="protein sequence ID" value="VFT89637.1"/>
    <property type="molecule type" value="Genomic_DNA"/>
</dbReference>
<organism evidence="2 3">
    <name type="scientific">Aphanomyces stellatus</name>
    <dbReference type="NCBI Taxonomy" id="120398"/>
    <lineage>
        <taxon>Eukaryota</taxon>
        <taxon>Sar</taxon>
        <taxon>Stramenopiles</taxon>
        <taxon>Oomycota</taxon>
        <taxon>Saprolegniomycetes</taxon>
        <taxon>Saprolegniales</taxon>
        <taxon>Verrucalvaceae</taxon>
        <taxon>Aphanomyces</taxon>
    </lineage>
</organism>
<evidence type="ECO:0000313" key="2">
    <source>
        <dbReference type="EMBL" id="VFT89637.1"/>
    </source>
</evidence>
<reference evidence="2 3" key="1">
    <citation type="submission" date="2019-03" db="EMBL/GenBank/DDBJ databases">
        <authorList>
            <person name="Gaulin E."/>
            <person name="Dumas B."/>
        </authorList>
    </citation>
    <scope>NUCLEOTIDE SEQUENCE [LARGE SCALE GENOMIC DNA]</scope>
    <source>
        <strain evidence="2">CBS 568.67</strain>
    </source>
</reference>
<name>A0A485KX56_9STRA</name>
<evidence type="ECO:0000313" key="3">
    <source>
        <dbReference type="Proteomes" id="UP000332933"/>
    </source>
</evidence>
<protein>
    <submittedName>
        <fullName evidence="2">Aste57867_12788 protein</fullName>
    </submittedName>
</protein>
<sequence length="109" mass="12579">MPSKKARKPQLCTQCQIGDLFDYPDLPTKLGEDLYLLTRHKRVVIDKLRAQIPEAKNSTARNALQEVTDLLVKRNDQIETIVEGTLDRKIVDYHRARMAKKLASELFDE</sequence>
<accession>A0A485KX56</accession>
<dbReference type="OrthoDB" id="107471at2759"/>
<dbReference type="AlphaFoldDB" id="A0A485KX56"/>
<keyword evidence="3" id="KW-1185">Reference proteome</keyword>
<dbReference type="Proteomes" id="UP000332933">
    <property type="component" value="Unassembled WGS sequence"/>
</dbReference>
<evidence type="ECO:0000313" key="1">
    <source>
        <dbReference type="EMBL" id="KAF0696457.1"/>
    </source>
</evidence>
<reference evidence="1" key="2">
    <citation type="submission" date="2019-06" db="EMBL/GenBank/DDBJ databases">
        <title>Genomics analysis of Aphanomyces spp. identifies a new class of oomycete effector associated with host adaptation.</title>
        <authorList>
            <person name="Gaulin E."/>
        </authorList>
    </citation>
    <scope>NUCLEOTIDE SEQUENCE</scope>
    <source>
        <strain evidence="1">CBS 578.67</strain>
    </source>
</reference>
<dbReference type="EMBL" id="VJMH01005395">
    <property type="protein sequence ID" value="KAF0696457.1"/>
    <property type="molecule type" value="Genomic_DNA"/>
</dbReference>